<keyword evidence="3" id="KW-0479">Metal-binding</keyword>
<keyword evidence="11" id="KW-1185">Reference proteome</keyword>
<feature type="region of interest" description="Disordered" evidence="9">
    <location>
        <begin position="462"/>
        <end position="484"/>
    </location>
</feature>
<feature type="compositionally biased region" description="Polar residues" evidence="9">
    <location>
        <begin position="259"/>
        <end position="275"/>
    </location>
</feature>
<feature type="region of interest" description="Disordered" evidence="9">
    <location>
        <begin position="337"/>
        <end position="385"/>
    </location>
</feature>
<evidence type="ECO:0000256" key="3">
    <source>
        <dbReference type="ARBA" id="ARBA00022723"/>
    </source>
</evidence>
<dbReference type="RefSeq" id="XP_031863860.1">
    <property type="nucleotide sequence ID" value="XM_032001697.1"/>
</dbReference>
<evidence type="ECO:0000256" key="6">
    <source>
        <dbReference type="ARBA" id="ARBA00022989"/>
    </source>
</evidence>
<evidence type="ECO:0000256" key="2">
    <source>
        <dbReference type="ARBA" id="ARBA00022692"/>
    </source>
</evidence>
<keyword evidence="7" id="KW-0472">Membrane</keyword>
<accession>A0A5M6CAY7</accession>
<feature type="coiled-coil region" evidence="8">
    <location>
        <begin position="289"/>
        <end position="323"/>
    </location>
</feature>
<dbReference type="FunFam" id="3.30.40.10:FF:000728">
    <property type="entry name" value="Unplaced genomic scaffold supercont1.4, whole genome shotgun sequence"/>
    <property type="match status" value="1"/>
</dbReference>
<dbReference type="InterPro" id="IPR013083">
    <property type="entry name" value="Znf_RING/FYVE/PHD"/>
</dbReference>
<sequence length="910" mass="96224">MGSSISQPSRPSSTPSSTAPDTSNRPPPINTYAPIPRPASTLSRLSSIRRLSSFGRSTSDNATKRVRQGSSSTISDTPVMSRSEKKQKRGEGSESGSTTPTPISTAASSSMTPMVAREGGSSMQISTRPPSPVQEDDPMDGTSLSPLTYPQPTLPSLSLPLPASSLTSPLASDLPSPSEDPLIEDRLRSLSTIREALGPEWLNSNAATTPAVERLMHRFRRSSSFPTLSDQNQPTNPTRTMSDRLTALLGFSSPGEHPSTASEQPNQPLPTSTGSAEAETDSAPTPNTLEELTQRLEQAREDLAQTEQQLNAARETAERARRVPAGAVLVIQGLAQTHTHPSEGESSNGRSSQTPRSRRSSEGSASTGPSQQQQQSEESSSTSLDTQARMIGGLLTVAAAATASTLLAPNRPAPTPAPPRTPAASTLETIVNRLRPNRPRGPQSVEAALGNYLRNVMQDNRQSAAAAGTAGGPTPTAAESTESHISDEFQRFLEGLQGDLVGAVRAFAAPPIEGISPDADSPRTATEGTATPQQSIPQEEVAEPVSRPEPNGSEAGPSNSTSSDDSNLAVPSFHYQPGQNAGPINGQAPEITGGTDGVPRRLNFFRAHIFPPVSAFDSDPTPAEDANAMVPCIFIGVRSIRHDPNMTTDDLVQHPSFPFVDGQVPPAASAQSPSSTAVDQSQIESAVPATSPIPPPSPALAPTPTSTSTSTSERRSLRDRFFDRLNPRREHFQPPPQGPLNTYLVYVIGGNYPRSHPILSIPNLVTGGPLTDEEMALVSELMGPAKPPTVERAEIEKSGLRIVRGGDMKTLRDKEEVLESCVDRCLICLSEYEEEDECRILNCRHGYHKECVDQWLSTGRNSCPACRSEAVDTNKGNTRTSGGGSTLESGAGGTASQGLPTSAGPPVQAE</sequence>
<dbReference type="AlphaFoldDB" id="A0A5M6CAY7"/>
<dbReference type="GeneID" id="43585804"/>
<organism evidence="10 11">
    <name type="scientific">Kwoniella shandongensis</name>
    <dbReference type="NCBI Taxonomy" id="1734106"/>
    <lineage>
        <taxon>Eukaryota</taxon>
        <taxon>Fungi</taxon>
        <taxon>Dikarya</taxon>
        <taxon>Basidiomycota</taxon>
        <taxon>Agaricomycotina</taxon>
        <taxon>Tremellomycetes</taxon>
        <taxon>Tremellales</taxon>
        <taxon>Cryptococcaceae</taxon>
        <taxon>Kwoniella</taxon>
    </lineage>
</organism>
<feature type="region of interest" description="Disordered" evidence="9">
    <location>
        <begin position="512"/>
        <end position="597"/>
    </location>
</feature>
<dbReference type="KEGG" id="ksn:43585804"/>
<feature type="compositionally biased region" description="Low complexity" evidence="9">
    <location>
        <begin position="40"/>
        <end position="57"/>
    </location>
</feature>
<dbReference type="SMART" id="SM00184">
    <property type="entry name" value="RING"/>
    <property type="match status" value="1"/>
</dbReference>
<dbReference type="GO" id="GO:0016020">
    <property type="term" value="C:membrane"/>
    <property type="evidence" value="ECO:0007669"/>
    <property type="project" value="UniProtKB-SubCell"/>
</dbReference>
<reference evidence="10" key="2">
    <citation type="submission" date="2024-01" db="EMBL/GenBank/DDBJ databases">
        <title>Comparative genomics of Cryptococcus and Kwoniella reveals pathogenesis evolution and contrasting modes of karyotype evolution via chromosome fusion or intercentromeric recombination.</title>
        <authorList>
            <person name="Coelho M.A."/>
            <person name="David-Palma M."/>
            <person name="Shea T."/>
            <person name="Bowers K."/>
            <person name="McGinley-Smith S."/>
            <person name="Mohammad A.W."/>
            <person name="Gnirke A."/>
            <person name="Yurkov A.M."/>
            <person name="Nowrousian M."/>
            <person name="Sun S."/>
            <person name="Cuomo C.A."/>
            <person name="Heitman J."/>
        </authorList>
    </citation>
    <scope>NUCLEOTIDE SEQUENCE</scope>
    <source>
        <strain evidence="10">CBS 12478</strain>
    </source>
</reference>
<evidence type="ECO:0000313" key="10">
    <source>
        <dbReference type="EMBL" id="WWD19344.1"/>
    </source>
</evidence>
<keyword evidence="6" id="KW-1133">Transmembrane helix</keyword>
<evidence type="ECO:0000256" key="1">
    <source>
        <dbReference type="ARBA" id="ARBA00004167"/>
    </source>
</evidence>
<feature type="compositionally biased region" description="Low complexity" evidence="9">
    <location>
        <begin position="665"/>
        <end position="677"/>
    </location>
</feature>
<feature type="compositionally biased region" description="Gly residues" evidence="9">
    <location>
        <begin position="881"/>
        <end position="895"/>
    </location>
</feature>
<keyword evidence="4" id="KW-0863">Zinc-finger</keyword>
<feature type="compositionally biased region" description="Polar residues" evidence="9">
    <location>
        <begin position="68"/>
        <end position="80"/>
    </location>
</feature>
<gene>
    <name evidence="10" type="ORF">CI109_103803</name>
</gene>
<name>A0A5M6CAY7_9TREE</name>
<evidence type="ECO:0000256" key="5">
    <source>
        <dbReference type="ARBA" id="ARBA00022833"/>
    </source>
</evidence>
<feature type="compositionally biased region" description="Polar residues" evidence="9">
    <location>
        <begin position="337"/>
        <end position="349"/>
    </location>
</feature>
<dbReference type="InterPro" id="IPR051653">
    <property type="entry name" value="E3_ligase_sorting_rcpt"/>
</dbReference>
<feature type="compositionally biased region" description="Polar residues" evidence="9">
    <location>
        <begin position="556"/>
        <end position="566"/>
    </location>
</feature>
<feature type="compositionally biased region" description="Low complexity" evidence="9">
    <location>
        <begin position="142"/>
        <end position="161"/>
    </location>
</feature>
<feature type="compositionally biased region" description="Low complexity" evidence="9">
    <location>
        <begin position="464"/>
        <end position="478"/>
    </location>
</feature>
<feature type="region of interest" description="Disordered" evidence="9">
    <location>
        <begin position="867"/>
        <end position="910"/>
    </location>
</feature>
<protein>
    <submittedName>
        <fullName evidence="10">Uncharacterized protein</fullName>
    </submittedName>
</protein>
<reference evidence="10" key="1">
    <citation type="submission" date="2017-08" db="EMBL/GenBank/DDBJ databases">
        <authorList>
            <person name="Cuomo C."/>
            <person name="Billmyre B."/>
            <person name="Heitman J."/>
        </authorList>
    </citation>
    <scope>NUCLEOTIDE SEQUENCE</scope>
    <source>
        <strain evidence="10">CBS 12478</strain>
    </source>
</reference>
<dbReference type="GO" id="GO:0008270">
    <property type="term" value="F:zinc ion binding"/>
    <property type="evidence" value="ECO:0007669"/>
    <property type="project" value="UniProtKB-KW"/>
</dbReference>
<dbReference type="InterPro" id="IPR001841">
    <property type="entry name" value="Znf_RING"/>
</dbReference>
<evidence type="ECO:0000256" key="4">
    <source>
        <dbReference type="ARBA" id="ARBA00022771"/>
    </source>
</evidence>
<dbReference type="PROSITE" id="PS50089">
    <property type="entry name" value="ZF_RING_2"/>
    <property type="match status" value="1"/>
</dbReference>
<feature type="compositionally biased region" description="Pro residues" evidence="9">
    <location>
        <begin position="691"/>
        <end position="701"/>
    </location>
</feature>
<evidence type="ECO:0000313" key="11">
    <source>
        <dbReference type="Proteomes" id="UP000322225"/>
    </source>
</evidence>
<dbReference type="PANTHER" id="PTHR47168:SF1">
    <property type="entry name" value="OS02G0798600 PROTEIN"/>
    <property type="match status" value="1"/>
</dbReference>
<dbReference type="CDD" id="cd16461">
    <property type="entry name" value="RING-H2_EL5-like"/>
    <property type="match status" value="1"/>
</dbReference>
<feature type="compositionally biased region" description="Low complexity" evidence="9">
    <location>
        <begin position="702"/>
        <end position="711"/>
    </location>
</feature>
<evidence type="ECO:0000256" key="9">
    <source>
        <dbReference type="SAM" id="MobiDB-lite"/>
    </source>
</evidence>
<dbReference type="OrthoDB" id="8062037at2759"/>
<proteinExistence type="predicted"/>
<evidence type="ECO:0000256" key="8">
    <source>
        <dbReference type="SAM" id="Coils"/>
    </source>
</evidence>
<dbReference type="SUPFAM" id="SSF57850">
    <property type="entry name" value="RING/U-box"/>
    <property type="match status" value="1"/>
</dbReference>
<keyword evidence="5" id="KW-0862">Zinc</keyword>
<dbReference type="Proteomes" id="UP000322225">
    <property type="component" value="Chromosome 6"/>
</dbReference>
<dbReference type="Gene3D" id="3.30.40.10">
    <property type="entry name" value="Zinc/RING finger domain, C3HC4 (zinc finger)"/>
    <property type="match status" value="1"/>
</dbReference>
<feature type="region of interest" description="Disordered" evidence="9">
    <location>
        <begin position="249"/>
        <end position="287"/>
    </location>
</feature>
<dbReference type="Pfam" id="PF13639">
    <property type="entry name" value="zf-RING_2"/>
    <property type="match status" value="1"/>
</dbReference>
<feature type="region of interest" description="Disordered" evidence="9">
    <location>
        <begin position="1"/>
        <end position="161"/>
    </location>
</feature>
<feature type="region of interest" description="Disordered" evidence="9">
    <location>
        <begin position="646"/>
        <end position="717"/>
    </location>
</feature>
<keyword evidence="2" id="KW-0812">Transmembrane</keyword>
<feature type="compositionally biased region" description="Polar residues" evidence="9">
    <location>
        <begin position="523"/>
        <end position="537"/>
    </location>
</feature>
<feature type="compositionally biased region" description="Low complexity" evidence="9">
    <location>
        <begin position="370"/>
        <end position="381"/>
    </location>
</feature>
<comment type="subcellular location">
    <subcellularLocation>
        <location evidence="1">Membrane</location>
        <topology evidence="1">Single-pass membrane protein</topology>
    </subcellularLocation>
</comment>
<keyword evidence="8" id="KW-0175">Coiled coil</keyword>
<feature type="compositionally biased region" description="Low complexity" evidence="9">
    <location>
        <begin position="94"/>
        <end position="114"/>
    </location>
</feature>
<feature type="compositionally biased region" description="Low complexity" evidence="9">
    <location>
        <begin position="1"/>
        <end position="23"/>
    </location>
</feature>
<dbReference type="EMBL" id="CP144056">
    <property type="protein sequence ID" value="WWD19344.1"/>
    <property type="molecule type" value="Genomic_DNA"/>
</dbReference>
<dbReference type="PANTHER" id="PTHR47168">
    <property type="entry name" value="RING ZINC FINGER DOMAIN SUPERFAMILY PROTEIN-RELATED"/>
    <property type="match status" value="1"/>
</dbReference>
<evidence type="ECO:0000256" key="7">
    <source>
        <dbReference type="ARBA" id="ARBA00023136"/>
    </source>
</evidence>